<dbReference type="GeneID" id="9818732"/>
<dbReference type="CTD" id="9818732"/>
<name>E3LQB6_CAERE</name>
<organism evidence="3">
    <name type="scientific">Caenorhabditis remanei</name>
    <name type="common">Caenorhabditis vulgaris</name>
    <dbReference type="NCBI Taxonomy" id="31234"/>
    <lineage>
        <taxon>Eukaryota</taxon>
        <taxon>Metazoa</taxon>
        <taxon>Ecdysozoa</taxon>
        <taxon>Nematoda</taxon>
        <taxon>Chromadorea</taxon>
        <taxon>Rhabditida</taxon>
        <taxon>Rhabditina</taxon>
        <taxon>Rhabditomorpha</taxon>
        <taxon>Rhabditoidea</taxon>
        <taxon>Rhabditidae</taxon>
        <taxon>Peloderinae</taxon>
        <taxon>Caenorhabditis</taxon>
    </lineage>
</organism>
<dbReference type="PANTHER" id="PTHR21503:SF8">
    <property type="entry name" value="F-BOX ASSOCIATED DOMAIN-CONTAINING PROTEIN-RELATED"/>
    <property type="match status" value="1"/>
</dbReference>
<dbReference type="PROSITE" id="PS50181">
    <property type="entry name" value="FBOX"/>
    <property type="match status" value="1"/>
</dbReference>
<dbReference type="InParanoid" id="E3LQB6"/>
<dbReference type="Proteomes" id="UP000008281">
    <property type="component" value="Unassembled WGS sequence"/>
</dbReference>
<dbReference type="InterPro" id="IPR001810">
    <property type="entry name" value="F-box_dom"/>
</dbReference>
<accession>E3LQB6</accession>
<protein>
    <recommendedName>
        <fullName evidence="1">F-box domain-containing protein</fullName>
    </recommendedName>
</protein>
<sequence>MRILNFPVLIYENILKHLQPSELLLLSFCSLRTRALISRMRHTPTYTVFILNRPEEMNYALVNEPEKEKIVITWNWNNEQMGGVRTERIKSKYIDLECRITFKKNSNTPILWCSFENQSSRKRFATVLHSHMCEVFHVKPEMQFKLSLDYMNELPYTNTVRDVTLLDTTVNSQVVDEFFEKFHVTRALFSKSYQMNNPLKDSCKFHQVNNLFFDGSTWIDGSYLLKFDCQNLVAIVPYVRENCLIKFVNQWLEGKNTKLRTMAVMLDEDVNAPIVLDRFNLTPWNAKEDKLSYDLPVHDYCKRLFKYFNDMDRSGVLRRQSDGLRAVMRGKLGQFLFHVLDN</sequence>
<evidence type="ECO:0000259" key="1">
    <source>
        <dbReference type="PROSITE" id="PS50181"/>
    </source>
</evidence>
<reference evidence="2" key="1">
    <citation type="submission" date="2007-07" db="EMBL/GenBank/DDBJ databases">
        <title>PCAP assembly of the Caenorhabditis remanei genome.</title>
        <authorList>
            <consortium name="The Caenorhabditis remanei Sequencing Consortium"/>
            <person name="Wilson R.K."/>
        </authorList>
    </citation>
    <scope>NUCLEOTIDE SEQUENCE [LARGE SCALE GENOMIC DNA]</scope>
    <source>
        <strain evidence="2">PB4641</strain>
    </source>
</reference>
<dbReference type="KEGG" id="crq:GCK72_006514"/>
<dbReference type="Pfam" id="PF00646">
    <property type="entry name" value="F-box"/>
    <property type="match status" value="1"/>
</dbReference>
<evidence type="ECO:0000313" key="3">
    <source>
        <dbReference type="Proteomes" id="UP000008281"/>
    </source>
</evidence>
<dbReference type="RefSeq" id="XP_003113596.2">
    <property type="nucleotide sequence ID" value="XM_003113548.2"/>
</dbReference>
<feature type="domain" description="F-box" evidence="1">
    <location>
        <begin position="1"/>
        <end position="49"/>
    </location>
</feature>
<dbReference type="PANTHER" id="PTHR21503">
    <property type="entry name" value="F-BOX-CONTAINING HYPOTHETICAL PROTEIN C.ELEGANS"/>
    <property type="match status" value="1"/>
</dbReference>
<dbReference type="AlphaFoldDB" id="E3LQB6"/>
<keyword evidence="3" id="KW-1185">Reference proteome</keyword>
<proteinExistence type="predicted"/>
<dbReference type="OrthoDB" id="5887497at2759"/>
<dbReference type="HOGENOM" id="CLU_040220_2_1_1"/>
<dbReference type="EMBL" id="DS268413">
    <property type="protein sequence ID" value="EFP07508.1"/>
    <property type="molecule type" value="Genomic_DNA"/>
</dbReference>
<evidence type="ECO:0000313" key="2">
    <source>
        <dbReference type="EMBL" id="EFP07508.1"/>
    </source>
</evidence>
<gene>
    <name evidence="2" type="ORF">CRE_26407</name>
</gene>